<dbReference type="FunFam" id="2.60.40.820:FF:000010">
    <property type="entry name" value="T-box transcription factor TBX6"/>
    <property type="match status" value="1"/>
</dbReference>
<keyword evidence="2" id="KW-0805">Transcription regulation</keyword>
<feature type="compositionally biased region" description="Low complexity" evidence="7">
    <location>
        <begin position="637"/>
        <end position="653"/>
    </location>
</feature>
<evidence type="ECO:0000256" key="1">
    <source>
        <dbReference type="ARBA" id="ARBA00022473"/>
    </source>
</evidence>
<evidence type="ECO:0000256" key="5">
    <source>
        <dbReference type="ARBA" id="ARBA00023242"/>
    </source>
</evidence>
<dbReference type="SMART" id="SM00425">
    <property type="entry name" value="TBOX"/>
    <property type="match status" value="1"/>
</dbReference>
<dbReference type="GO" id="GO:0000978">
    <property type="term" value="F:RNA polymerase II cis-regulatory region sequence-specific DNA binding"/>
    <property type="evidence" value="ECO:0007669"/>
    <property type="project" value="InterPro"/>
</dbReference>
<keyword evidence="1" id="KW-0217">Developmental protein</keyword>
<protein>
    <submittedName>
        <fullName evidence="10">LOW QUALITY PROTEIN: T-box transcription factor TBX6</fullName>
    </submittedName>
</protein>
<dbReference type="InterPro" id="IPR001699">
    <property type="entry name" value="TF_T-box"/>
</dbReference>
<feature type="compositionally biased region" description="Low complexity" evidence="7">
    <location>
        <begin position="480"/>
        <end position="501"/>
    </location>
</feature>
<dbReference type="PROSITE" id="PS01283">
    <property type="entry name" value="TBOX_1"/>
    <property type="match status" value="1"/>
</dbReference>
<name>A0A8M1KMG7_CLUHA</name>
<feature type="compositionally biased region" description="Low complexity" evidence="7">
    <location>
        <begin position="756"/>
        <end position="770"/>
    </location>
</feature>
<feature type="domain" description="T-box" evidence="8">
    <location>
        <begin position="74"/>
        <end position="251"/>
    </location>
</feature>
<evidence type="ECO:0000256" key="4">
    <source>
        <dbReference type="ARBA" id="ARBA00023163"/>
    </source>
</evidence>
<organism evidence="9 10">
    <name type="scientific">Clupea harengus</name>
    <name type="common">Atlantic herring</name>
    <dbReference type="NCBI Taxonomy" id="7950"/>
    <lineage>
        <taxon>Eukaryota</taxon>
        <taxon>Metazoa</taxon>
        <taxon>Chordata</taxon>
        <taxon>Craniata</taxon>
        <taxon>Vertebrata</taxon>
        <taxon>Euteleostomi</taxon>
        <taxon>Actinopterygii</taxon>
        <taxon>Neopterygii</taxon>
        <taxon>Teleostei</taxon>
        <taxon>Clupei</taxon>
        <taxon>Clupeiformes</taxon>
        <taxon>Clupeoidei</taxon>
        <taxon>Clupeidae</taxon>
        <taxon>Clupea</taxon>
    </lineage>
</organism>
<dbReference type="PANTHER" id="PTHR11267">
    <property type="entry name" value="T-BOX PROTEIN-RELATED"/>
    <property type="match status" value="1"/>
</dbReference>
<dbReference type="Proteomes" id="UP000515152">
    <property type="component" value="Chromosome 1"/>
</dbReference>
<dbReference type="GeneID" id="105909098"/>
<keyword evidence="5 6" id="KW-0539">Nucleus</keyword>
<feature type="compositionally biased region" description="Pro residues" evidence="7">
    <location>
        <begin position="602"/>
        <end position="619"/>
    </location>
</feature>
<dbReference type="OrthoDB" id="7442607at2759"/>
<dbReference type="PANTHER" id="PTHR11267:SF197">
    <property type="entry name" value="T-BOX TRANSCRIPTION FACTOR TBX6"/>
    <property type="match status" value="1"/>
</dbReference>
<feature type="compositionally biased region" description="Pro residues" evidence="7">
    <location>
        <begin position="698"/>
        <end position="707"/>
    </location>
</feature>
<feature type="compositionally biased region" description="Polar residues" evidence="7">
    <location>
        <begin position="672"/>
        <end position="686"/>
    </location>
</feature>
<feature type="compositionally biased region" description="Polar residues" evidence="7">
    <location>
        <begin position="502"/>
        <end position="522"/>
    </location>
</feature>
<feature type="compositionally biased region" description="Low complexity" evidence="7">
    <location>
        <begin position="411"/>
        <end position="420"/>
    </location>
</feature>
<evidence type="ECO:0000313" key="10">
    <source>
        <dbReference type="RefSeq" id="XP_042563573.1"/>
    </source>
</evidence>
<dbReference type="GO" id="GO:0005634">
    <property type="term" value="C:nucleus"/>
    <property type="evidence" value="ECO:0007669"/>
    <property type="project" value="UniProtKB-SubCell"/>
</dbReference>
<dbReference type="KEGG" id="char:105909098"/>
<keyword evidence="3 6" id="KW-0238">DNA-binding</keyword>
<feature type="region of interest" description="Disordered" evidence="7">
    <location>
        <begin position="256"/>
        <end position="283"/>
    </location>
</feature>
<comment type="subcellular location">
    <subcellularLocation>
        <location evidence="6">Nucleus</location>
    </subcellularLocation>
</comment>
<evidence type="ECO:0000256" key="3">
    <source>
        <dbReference type="ARBA" id="ARBA00023125"/>
    </source>
</evidence>
<gene>
    <name evidence="10" type="primary">tbx6</name>
</gene>
<dbReference type="InterPro" id="IPR046360">
    <property type="entry name" value="T-box_DNA-bd"/>
</dbReference>
<keyword evidence="4" id="KW-0804">Transcription</keyword>
<dbReference type="GO" id="GO:0000785">
    <property type="term" value="C:chromatin"/>
    <property type="evidence" value="ECO:0007669"/>
    <property type="project" value="TreeGrafter"/>
</dbReference>
<keyword evidence="9" id="KW-1185">Reference proteome</keyword>
<feature type="compositionally biased region" description="Low complexity" evidence="7">
    <location>
        <begin position="427"/>
        <end position="441"/>
    </location>
</feature>
<feature type="region of interest" description="Disordered" evidence="7">
    <location>
        <begin position="553"/>
        <end position="724"/>
    </location>
</feature>
<dbReference type="AlphaFoldDB" id="A0A8M1KMG7"/>
<feature type="region of interest" description="Disordered" evidence="7">
    <location>
        <begin position="480"/>
        <end position="524"/>
    </location>
</feature>
<comment type="caution">
    <text evidence="6">Lacks conserved residue(s) required for the propagation of feature annotation.</text>
</comment>
<feature type="compositionally biased region" description="Low complexity" evidence="7">
    <location>
        <begin position="687"/>
        <end position="697"/>
    </location>
</feature>
<accession>A0A8M1KMG7</accession>
<feature type="region of interest" description="Disordered" evidence="7">
    <location>
        <begin position="411"/>
        <end position="441"/>
    </location>
</feature>
<evidence type="ECO:0000256" key="2">
    <source>
        <dbReference type="ARBA" id="ARBA00023015"/>
    </source>
</evidence>
<reference evidence="10" key="1">
    <citation type="submission" date="2025-08" db="UniProtKB">
        <authorList>
            <consortium name="RefSeq"/>
        </authorList>
    </citation>
    <scope>IDENTIFICATION</scope>
</reference>
<evidence type="ECO:0000256" key="6">
    <source>
        <dbReference type="PROSITE-ProRule" id="PRU00201"/>
    </source>
</evidence>
<dbReference type="Pfam" id="PF00907">
    <property type="entry name" value="T-box"/>
    <property type="match status" value="1"/>
</dbReference>
<dbReference type="RefSeq" id="XP_042563573.1">
    <property type="nucleotide sequence ID" value="XM_042707639.1"/>
</dbReference>
<dbReference type="GO" id="GO:0016331">
    <property type="term" value="P:morphogenesis of embryonic epithelium"/>
    <property type="evidence" value="ECO:0007669"/>
    <property type="project" value="TreeGrafter"/>
</dbReference>
<sequence length="893" mass="95685">MLGVEMYPSLPLGHQRLGDCYYRDCDVASAHVPLYPSSCDAAARALPPRLLPPPPAPAPQEAPSTPQGNVKMELENASLWKQFSTIGTEMIITKKGRRMFPQLRAKVSGLNPTLRYILLLDIVPADSSRYRFQDDSWQVLGGAEARLPDRVFIHPDSPATGEHWQNRTISFHRTKLTNNTLDAQGNIILHSLHRYQPRLHVIEARDMLMWGGARHSFTFPETQFITVTAYQNSRITELKINSNPFAKGFRENGMNCKRQRETRQKKKVNTQQTEPMDDLDIESCDPCDPCDSTELLPQNPILSITGSPLSITGPSCGFHGDAPPFPGSTVSDQPISLGQAFISSQMTQIPDTTEIPASMDSGLQTISQDDLNDSLIDRSGEMIDLHSFSAPFADSSQFSSVPHPQCSSSYSSVTSSVTSSGRPEHLPLPSSHSSPTSSSSDHSSLSTSCYTSILCSSSSSSLPSSSSPCSAYPSISPCSSSGQQLLPPPSSSSAYPSISPSNQNQDVLSPHTPNTSSFVSSLPTPPFQTLHPSVSVHPMNPAQSELSQMGLTYSAPPSAVQNPAATAFPFPPLQPHSDPDPEPCTPGSLHNSTPLSAFPFPDHQPPSSTPTPTSAPHPITPQSMPNPLATAFPFPPASGSNPSPSNSHSSSAFPFPPAPALSHSFPGPHPGQSYSIPGSHPGQTYNPASSHPFSSLPPSIPSCPPPHHSFQNTAPGFPNPAQIQPGYPMAFPASSFSHIPASASNPPQIPSCSMIPAQSSHPPPFSSSASAHHHSPSLPPASYPQYLPGAAPGGYPSVPSAEMGTYPSAQFNPGAPYLPERVLHSSFLPSMDPSLSSSAPPSLYPSFSSYPLRLCQDPRTSFHIPLRHIYRQPQHAHTHTQGSYLDMSGRAVF</sequence>
<dbReference type="GO" id="GO:0045893">
    <property type="term" value="P:positive regulation of DNA-templated transcription"/>
    <property type="evidence" value="ECO:0007669"/>
    <property type="project" value="InterPro"/>
</dbReference>
<evidence type="ECO:0000259" key="8">
    <source>
        <dbReference type="PROSITE" id="PS50252"/>
    </source>
</evidence>
<evidence type="ECO:0000256" key="7">
    <source>
        <dbReference type="SAM" id="MobiDB-lite"/>
    </source>
</evidence>
<dbReference type="GO" id="GO:0001756">
    <property type="term" value="P:somitogenesis"/>
    <property type="evidence" value="ECO:0007669"/>
    <property type="project" value="TreeGrafter"/>
</dbReference>
<dbReference type="CTD" id="6911"/>
<dbReference type="GO" id="GO:0000981">
    <property type="term" value="F:DNA-binding transcription factor activity, RNA polymerase II-specific"/>
    <property type="evidence" value="ECO:0007669"/>
    <property type="project" value="TreeGrafter"/>
</dbReference>
<dbReference type="PROSITE" id="PS50252">
    <property type="entry name" value="TBOX_3"/>
    <property type="match status" value="1"/>
</dbReference>
<dbReference type="InterPro" id="IPR018186">
    <property type="entry name" value="TF_T-box_CS"/>
</dbReference>
<evidence type="ECO:0000313" key="9">
    <source>
        <dbReference type="Proteomes" id="UP000515152"/>
    </source>
</evidence>
<feature type="region of interest" description="Disordered" evidence="7">
    <location>
        <begin position="739"/>
        <end position="785"/>
    </location>
</feature>
<proteinExistence type="predicted"/>
<dbReference type="GO" id="GO:0001708">
    <property type="term" value="P:cell fate specification"/>
    <property type="evidence" value="ECO:0007669"/>
    <property type="project" value="TreeGrafter"/>
</dbReference>